<dbReference type="EMBL" id="JACHVC010000012">
    <property type="protein sequence ID" value="MBC2607266.1"/>
    <property type="molecule type" value="Genomic_DNA"/>
</dbReference>
<gene>
    <name evidence="2" type="ORF">H5P27_14525</name>
</gene>
<accession>A0A7X1E9F0</accession>
<proteinExistence type="predicted"/>
<organism evidence="2 3">
    <name type="scientific">Pelagicoccus albus</name>
    <dbReference type="NCBI Taxonomy" id="415222"/>
    <lineage>
        <taxon>Bacteria</taxon>
        <taxon>Pseudomonadati</taxon>
        <taxon>Verrucomicrobiota</taxon>
        <taxon>Opitutia</taxon>
        <taxon>Puniceicoccales</taxon>
        <taxon>Pelagicoccaceae</taxon>
        <taxon>Pelagicoccus</taxon>
    </lineage>
</organism>
<keyword evidence="3" id="KW-1185">Reference proteome</keyword>
<comment type="caution">
    <text evidence="2">The sequence shown here is derived from an EMBL/GenBank/DDBJ whole genome shotgun (WGS) entry which is preliminary data.</text>
</comment>
<keyword evidence="1" id="KW-1133">Transmembrane helix</keyword>
<evidence type="ECO:0000256" key="1">
    <source>
        <dbReference type="SAM" id="Phobius"/>
    </source>
</evidence>
<name>A0A7X1E9F0_9BACT</name>
<dbReference type="AlphaFoldDB" id="A0A7X1E9F0"/>
<feature type="transmembrane region" description="Helical" evidence="1">
    <location>
        <begin position="125"/>
        <end position="145"/>
    </location>
</feature>
<protein>
    <submittedName>
        <fullName evidence="2">DUF2127 domain-containing protein</fullName>
    </submittedName>
</protein>
<evidence type="ECO:0000313" key="3">
    <source>
        <dbReference type="Proteomes" id="UP000526501"/>
    </source>
</evidence>
<reference evidence="2 3" key="1">
    <citation type="submission" date="2020-07" db="EMBL/GenBank/DDBJ databases">
        <authorList>
            <person name="Feng X."/>
        </authorList>
    </citation>
    <scope>NUCLEOTIDE SEQUENCE [LARGE SCALE GENOMIC DNA]</scope>
    <source>
        <strain evidence="2 3">JCM23202</strain>
    </source>
</reference>
<keyword evidence="1" id="KW-0472">Membrane</keyword>
<dbReference type="RefSeq" id="WP_185661117.1">
    <property type="nucleotide sequence ID" value="NZ_CAWPOO010000012.1"/>
</dbReference>
<feature type="transmembrane region" description="Helical" evidence="1">
    <location>
        <begin position="12"/>
        <end position="33"/>
    </location>
</feature>
<dbReference type="Proteomes" id="UP000526501">
    <property type="component" value="Unassembled WGS sequence"/>
</dbReference>
<keyword evidence="1" id="KW-0812">Transmembrane</keyword>
<sequence>MTDRPTPKGLKAVALVELAKGVLALLAAVWFLYTLGDNWAEGLSYLNTRFAPSIELPERLFDLAQSFDRDRQVLAISGLTTYSVLHIVEGIGLWKSKLWAEWLGTISGGVYIPFEIIELVNHPSWLTAAILSLNVSIVIYLIFAIKSKM</sequence>
<dbReference type="Pfam" id="PF09900">
    <property type="entry name" value="DUF2127"/>
    <property type="match status" value="1"/>
</dbReference>
<dbReference type="InterPro" id="IPR021125">
    <property type="entry name" value="DUF2127"/>
</dbReference>
<evidence type="ECO:0000313" key="2">
    <source>
        <dbReference type="EMBL" id="MBC2607266.1"/>
    </source>
</evidence>